<evidence type="ECO:0000256" key="2">
    <source>
        <dbReference type="SAM" id="SignalP"/>
    </source>
</evidence>
<feature type="compositionally biased region" description="Pro residues" evidence="1">
    <location>
        <begin position="142"/>
        <end position="156"/>
    </location>
</feature>
<name>A0A1A9ZBK2_GLOPL</name>
<dbReference type="EnsemblMetazoa" id="GPAI009678-RA">
    <property type="protein sequence ID" value="GPAI009678-PA"/>
    <property type="gene ID" value="GPAI009678"/>
</dbReference>
<feature type="compositionally biased region" description="Basic and acidic residues" evidence="1">
    <location>
        <begin position="41"/>
        <end position="55"/>
    </location>
</feature>
<feature type="chain" id="PRO_5008402732" evidence="2">
    <location>
        <begin position="31"/>
        <end position="156"/>
    </location>
</feature>
<reference evidence="4" key="1">
    <citation type="submission" date="2014-03" db="EMBL/GenBank/DDBJ databases">
        <authorList>
            <person name="Aksoy S."/>
            <person name="Warren W."/>
            <person name="Wilson R.K."/>
        </authorList>
    </citation>
    <scope>NUCLEOTIDE SEQUENCE [LARGE SCALE GENOMIC DNA]</scope>
    <source>
        <strain evidence="4">IAEA</strain>
    </source>
</reference>
<feature type="signal peptide" evidence="2">
    <location>
        <begin position="1"/>
        <end position="30"/>
    </location>
</feature>
<keyword evidence="4" id="KW-1185">Reference proteome</keyword>
<feature type="region of interest" description="Disordered" evidence="1">
    <location>
        <begin position="41"/>
        <end position="156"/>
    </location>
</feature>
<reference evidence="3" key="2">
    <citation type="submission" date="2020-05" db="UniProtKB">
        <authorList>
            <consortium name="EnsemblMetazoa"/>
        </authorList>
    </citation>
    <scope>IDENTIFICATION</scope>
    <source>
        <strain evidence="3">IAEA</strain>
    </source>
</reference>
<protein>
    <submittedName>
        <fullName evidence="3">Uncharacterized protein</fullName>
    </submittedName>
</protein>
<dbReference type="AlphaFoldDB" id="A0A1A9ZBK2"/>
<feature type="compositionally biased region" description="Basic and acidic residues" evidence="1">
    <location>
        <begin position="127"/>
        <end position="136"/>
    </location>
</feature>
<dbReference type="VEuPathDB" id="VectorBase:GPAI009678"/>
<evidence type="ECO:0000313" key="3">
    <source>
        <dbReference type="EnsemblMetazoa" id="GPAI009678-PA"/>
    </source>
</evidence>
<sequence length="156" mass="17456">MQHLIKVFSFITLFMLIMLTFNGGQSSVDAKSLHSKMAEFSHKMRRDVSQLRADEEPQAPELTRKRREAAADPQAQQPESESKMSSPQNSPSDDSAQGSKANQQQSRTRRQAPSEQPPSHKFNAYMSEDKGSDMLRAKRQMPGPPSPPDGMPMPPM</sequence>
<evidence type="ECO:0000313" key="4">
    <source>
        <dbReference type="Proteomes" id="UP000092445"/>
    </source>
</evidence>
<keyword evidence="2" id="KW-0732">Signal</keyword>
<proteinExistence type="predicted"/>
<accession>A0A1A9ZBK2</accession>
<evidence type="ECO:0000256" key="1">
    <source>
        <dbReference type="SAM" id="MobiDB-lite"/>
    </source>
</evidence>
<organism evidence="3 4">
    <name type="scientific">Glossina pallidipes</name>
    <name type="common">Tsetse fly</name>
    <dbReference type="NCBI Taxonomy" id="7398"/>
    <lineage>
        <taxon>Eukaryota</taxon>
        <taxon>Metazoa</taxon>
        <taxon>Ecdysozoa</taxon>
        <taxon>Arthropoda</taxon>
        <taxon>Hexapoda</taxon>
        <taxon>Insecta</taxon>
        <taxon>Pterygota</taxon>
        <taxon>Neoptera</taxon>
        <taxon>Endopterygota</taxon>
        <taxon>Diptera</taxon>
        <taxon>Brachycera</taxon>
        <taxon>Muscomorpha</taxon>
        <taxon>Hippoboscoidea</taxon>
        <taxon>Glossinidae</taxon>
        <taxon>Glossina</taxon>
    </lineage>
</organism>
<dbReference type="Proteomes" id="UP000092445">
    <property type="component" value="Unassembled WGS sequence"/>
</dbReference>
<feature type="compositionally biased region" description="Polar residues" evidence="1">
    <location>
        <begin position="83"/>
        <end position="114"/>
    </location>
</feature>